<proteinExistence type="predicted"/>
<sequence>MLTIKREEQHDQEWVALIQAAKELGLTPEEVRSFLKEKQK</sequence>
<evidence type="ECO:0000259" key="1">
    <source>
        <dbReference type="PROSITE" id="PS51500"/>
    </source>
</evidence>
<gene>
    <name evidence="2" type="primary">sinI</name>
    <name evidence="2" type="ORF">HXA33_11190</name>
</gene>
<accession>A0A9Q4B2G7</accession>
<keyword evidence="3" id="KW-1185">Reference proteome</keyword>
<feature type="domain" description="Sin" evidence="1">
    <location>
        <begin position="1"/>
        <end position="39"/>
    </location>
</feature>
<dbReference type="SUPFAM" id="SSF47406">
    <property type="entry name" value="SinR repressor dimerisation domain-like"/>
    <property type="match status" value="1"/>
</dbReference>
<evidence type="ECO:0000313" key="2">
    <source>
        <dbReference type="EMBL" id="MCR6097124.1"/>
    </source>
</evidence>
<dbReference type="AlphaFoldDB" id="A0A9Q4B2G7"/>
<dbReference type="GO" id="GO:0046983">
    <property type="term" value="F:protein dimerization activity"/>
    <property type="evidence" value="ECO:0007669"/>
    <property type="project" value="InterPro"/>
</dbReference>
<evidence type="ECO:0000313" key="3">
    <source>
        <dbReference type="Proteomes" id="UP001057753"/>
    </source>
</evidence>
<dbReference type="PROSITE" id="PS51500">
    <property type="entry name" value="SIN"/>
    <property type="match status" value="1"/>
</dbReference>
<dbReference type="Pfam" id="PF08671">
    <property type="entry name" value="SinI"/>
    <property type="match status" value="1"/>
</dbReference>
<reference evidence="2" key="1">
    <citation type="submission" date="2020-06" db="EMBL/GenBank/DDBJ databases">
        <title>Insight into the genomes of haloalkaliphilic bacilli from Kenyan soda lakes.</title>
        <authorList>
            <person name="Mwirichia R."/>
            <person name="Villamizar G.C."/>
            <person name="Poehlein A."/>
            <person name="Mugweru J."/>
            <person name="Kipnyargis A."/>
            <person name="Kiplimo D."/>
            <person name="Orwa P."/>
            <person name="Daniel R."/>
        </authorList>
    </citation>
    <scope>NUCLEOTIDE SEQUENCE</scope>
    <source>
        <strain evidence="2">B1096_S55</strain>
    </source>
</reference>
<protein>
    <submittedName>
        <fullName evidence="2">DNA-binding anti-repressor SinI</fullName>
    </submittedName>
</protein>
<comment type="caution">
    <text evidence="2">The sequence shown here is derived from an EMBL/GenBank/DDBJ whole genome shotgun (WGS) entry which is preliminary data.</text>
</comment>
<dbReference type="InterPro" id="IPR010981">
    <property type="entry name" value="SinR/SinI_dimer_dom"/>
</dbReference>
<dbReference type="EMBL" id="JABXYM010000001">
    <property type="protein sequence ID" value="MCR6097124.1"/>
    <property type="molecule type" value="Genomic_DNA"/>
</dbReference>
<dbReference type="GO" id="GO:0003677">
    <property type="term" value="F:DNA binding"/>
    <property type="evidence" value="ECO:0007669"/>
    <property type="project" value="UniProtKB-KW"/>
</dbReference>
<keyword evidence="2" id="KW-0238">DNA-binding</keyword>
<dbReference type="RefSeq" id="WP_078577412.1">
    <property type="nucleotide sequence ID" value="NZ_JABXYM010000001.1"/>
</dbReference>
<dbReference type="OrthoDB" id="2973152at2"/>
<dbReference type="InterPro" id="IPR036281">
    <property type="entry name" value="SinR/SinI_dimer_dom_sf"/>
</dbReference>
<dbReference type="GO" id="GO:0006355">
    <property type="term" value="P:regulation of DNA-templated transcription"/>
    <property type="evidence" value="ECO:0007669"/>
    <property type="project" value="InterPro"/>
</dbReference>
<name>A0A9Q4B2G7_SALAG</name>
<dbReference type="Proteomes" id="UP001057753">
    <property type="component" value="Unassembled WGS sequence"/>
</dbReference>
<organism evidence="2 3">
    <name type="scientific">Salipaludibacillus agaradhaerens</name>
    <name type="common">Bacillus agaradhaerens</name>
    <dbReference type="NCBI Taxonomy" id="76935"/>
    <lineage>
        <taxon>Bacteria</taxon>
        <taxon>Bacillati</taxon>
        <taxon>Bacillota</taxon>
        <taxon>Bacilli</taxon>
        <taxon>Bacillales</taxon>
        <taxon>Bacillaceae</taxon>
    </lineage>
</organism>